<name>A0ABR3XEJ1_9EURO</name>
<dbReference type="Gene3D" id="2.40.160.20">
    <property type="match status" value="1"/>
</dbReference>
<dbReference type="PANTHER" id="PTHR37315:SF1">
    <property type="entry name" value="UPF0311 PROTEIN BLR7842"/>
    <property type="match status" value="1"/>
</dbReference>
<reference evidence="1 2" key="1">
    <citation type="journal article" date="2024" name="IMA Fungus">
        <title>IMA Genome - F19 : A genome assembly and annotation guide to empower mycologists, including annotated draft genome sequences of Ceratocystis pirilliformis, Diaporthe australafricana, Fusarium ophioides, Paecilomyces lecythidis, and Sporothrix stenoceras.</title>
        <authorList>
            <person name="Aylward J."/>
            <person name="Wilson A.M."/>
            <person name="Visagie C.M."/>
            <person name="Spraker J."/>
            <person name="Barnes I."/>
            <person name="Buitendag C."/>
            <person name="Ceriani C."/>
            <person name="Del Mar Angel L."/>
            <person name="du Plessis D."/>
            <person name="Fuchs T."/>
            <person name="Gasser K."/>
            <person name="Kramer D."/>
            <person name="Li W."/>
            <person name="Munsamy K."/>
            <person name="Piso A."/>
            <person name="Price J.L."/>
            <person name="Sonnekus B."/>
            <person name="Thomas C."/>
            <person name="van der Nest A."/>
            <person name="van Dijk A."/>
            <person name="van Heerden A."/>
            <person name="van Vuuren N."/>
            <person name="Yilmaz N."/>
            <person name="Duong T.A."/>
            <person name="van der Merwe N.A."/>
            <person name="Wingfield M.J."/>
            <person name="Wingfield B.D."/>
        </authorList>
    </citation>
    <scope>NUCLEOTIDE SEQUENCE [LARGE SCALE GENOMIC DNA]</scope>
    <source>
        <strain evidence="1 2">CMW 18167</strain>
    </source>
</reference>
<evidence type="ECO:0000313" key="1">
    <source>
        <dbReference type="EMBL" id="KAL1874117.1"/>
    </source>
</evidence>
<dbReference type="PANTHER" id="PTHR37315">
    <property type="entry name" value="UPF0311 PROTEIN BLR7842"/>
    <property type="match status" value="1"/>
</dbReference>
<comment type="caution">
    <text evidence="1">The sequence shown here is derived from an EMBL/GenBank/DDBJ whole genome shotgun (WGS) entry which is preliminary data.</text>
</comment>
<dbReference type="InterPro" id="IPR020915">
    <property type="entry name" value="UPF0311"/>
</dbReference>
<dbReference type="Proteomes" id="UP001583193">
    <property type="component" value="Unassembled WGS sequence"/>
</dbReference>
<organism evidence="1 2">
    <name type="scientific">Paecilomyces lecythidis</name>
    <dbReference type="NCBI Taxonomy" id="3004212"/>
    <lineage>
        <taxon>Eukaryota</taxon>
        <taxon>Fungi</taxon>
        <taxon>Dikarya</taxon>
        <taxon>Ascomycota</taxon>
        <taxon>Pezizomycotina</taxon>
        <taxon>Eurotiomycetes</taxon>
        <taxon>Eurotiomycetidae</taxon>
        <taxon>Eurotiales</taxon>
        <taxon>Thermoascaceae</taxon>
        <taxon>Paecilomyces</taxon>
    </lineage>
</organism>
<sequence length="147" mass="15902">MAAFPNVKPAFTLKPMIGGTVAAEPGFSPALNANFVGTGNDYVHGDPDQKKLRLDAHAVLKTDDGAIIYVHYKGTVNVTEDLGKILSGTAGDLETPYGDSFTYLDFETGDERYKDLENGIFVSQGHFIAKTGEKTIIEYRVSQVIQG</sequence>
<dbReference type="Pfam" id="PF11578">
    <property type="entry name" value="DUF3237"/>
    <property type="match status" value="1"/>
</dbReference>
<evidence type="ECO:0000313" key="2">
    <source>
        <dbReference type="Proteomes" id="UP001583193"/>
    </source>
</evidence>
<dbReference type="EMBL" id="JAVDPF010000020">
    <property type="protein sequence ID" value="KAL1874117.1"/>
    <property type="molecule type" value="Genomic_DNA"/>
</dbReference>
<accession>A0ABR3XEJ1</accession>
<protein>
    <submittedName>
        <fullName evidence="1">Uncharacterized protein</fullName>
    </submittedName>
</protein>
<gene>
    <name evidence="1" type="ORF">Plec18167_006051</name>
</gene>
<keyword evidence="2" id="KW-1185">Reference proteome</keyword>
<proteinExistence type="predicted"/>